<dbReference type="AlphaFoldDB" id="A0A3M0K5U0"/>
<feature type="region of interest" description="Disordered" evidence="1">
    <location>
        <begin position="1"/>
        <end position="24"/>
    </location>
</feature>
<comment type="caution">
    <text evidence="2">The sequence shown here is derived from an EMBL/GenBank/DDBJ whole genome shotgun (WGS) entry which is preliminary data.</text>
</comment>
<protein>
    <submittedName>
        <fullName evidence="2">Uncharacterized protein</fullName>
    </submittedName>
</protein>
<dbReference type="Proteomes" id="UP000269221">
    <property type="component" value="Unassembled WGS sequence"/>
</dbReference>
<dbReference type="EMBL" id="QRBI01000117">
    <property type="protein sequence ID" value="RMC08543.1"/>
    <property type="molecule type" value="Genomic_DNA"/>
</dbReference>
<feature type="compositionally biased region" description="Basic and acidic residues" evidence="1">
    <location>
        <begin position="1"/>
        <end position="13"/>
    </location>
</feature>
<keyword evidence="3" id="KW-1185">Reference proteome</keyword>
<gene>
    <name evidence="2" type="ORF">DUI87_14790</name>
</gene>
<organism evidence="2 3">
    <name type="scientific">Hirundo rustica rustica</name>
    <dbReference type="NCBI Taxonomy" id="333673"/>
    <lineage>
        <taxon>Eukaryota</taxon>
        <taxon>Metazoa</taxon>
        <taxon>Chordata</taxon>
        <taxon>Craniata</taxon>
        <taxon>Vertebrata</taxon>
        <taxon>Euteleostomi</taxon>
        <taxon>Archelosauria</taxon>
        <taxon>Archosauria</taxon>
        <taxon>Dinosauria</taxon>
        <taxon>Saurischia</taxon>
        <taxon>Theropoda</taxon>
        <taxon>Coelurosauria</taxon>
        <taxon>Aves</taxon>
        <taxon>Neognathae</taxon>
        <taxon>Neoaves</taxon>
        <taxon>Telluraves</taxon>
        <taxon>Australaves</taxon>
        <taxon>Passeriformes</taxon>
        <taxon>Sylvioidea</taxon>
        <taxon>Hirundinidae</taxon>
        <taxon>Hirundo</taxon>
    </lineage>
</organism>
<proteinExistence type="predicted"/>
<sequence>MATAERAGEESFPHHWGQLPPGQVPGKHDLSPEYYFFIMPFDFTALKIQLPIEIFPKPLIHDRYPSFGNHLNVER</sequence>
<evidence type="ECO:0000256" key="1">
    <source>
        <dbReference type="SAM" id="MobiDB-lite"/>
    </source>
</evidence>
<evidence type="ECO:0000313" key="3">
    <source>
        <dbReference type="Proteomes" id="UP000269221"/>
    </source>
</evidence>
<name>A0A3M0K5U0_HIRRU</name>
<evidence type="ECO:0000313" key="2">
    <source>
        <dbReference type="EMBL" id="RMC08543.1"/>
    </source>
</evidence>
<reference evidence="2 3" key="1">
    <citation type="submission" date="2018-07" db="EMBL/GenBank/DDBJ databases">
        <title>A high quality draft genome assembly of the barn swallow (H. rustica rustica).</title>
        <authorList>
            <person name="Formenti G."/>
            <person name="Chiara M."/>
            <person name="Poveda L."/>
            <person name="Francoijs K.-J."/>
            <person name="Bonisoli-Alquati A."/>
            <person name="Canova L."/>
            <person name="Gianfranceschi L."/>
            <person name="Horner D.S."/>
            <person name="Saino N."/>
        </authorList>
    </citation>
    <scope>NUCLEOTIDE SEQUENCE [LARGE SCALE GENOMIC DNA]</scope>
    <source>
        <strain evidence="2">Chelidonia</strain>
        <tissue evidence="2">Blood</tissue>
    </source>
</reference>
<accession>A0A3M0K5U0</accession>